<sequence length="81" mass="9097">MVGHDGHRGWLYYLAAAPDRRGHGVGQSIVEAAERWLAARGVRKVQLMIRPTNIAVARFYDRLGYAEEPRVVTAKWLTPPA</sequence>
<name>A0A245ZE86_9SPHN</name>
<dbReference type="Proteomes" id="UP000197290">
    <property type="component" value="Unassembled WGS sequence"/>
</dbReference>
<dbReference type="PROSITE" id="PS51186">
    <property type="entry name" value="GNAT"/>
    <property type="match status" value="1"/>
</dbReference>
<reference evidence="2 3" key="1">
    <citation type="submission" date="2017-03" db="EMBL/GenBank/DDBJ databases">
        <title>Genome sequence of Sphingomonas dokdonensis DSM 21029.</title>
        <authorList>
            <person name="Poehlein A."/>
            <person name="Wuebbeler J.H."/>
            <person name="Steinbuechel A."/>
            <person name="Daniel R."/>
        </authorList>
    </citation>
    <scope>NUCLEOTIDE SEQUENCE [LARGE SCALE GENOMIC DNA]</scope>
    <source>
        <strain evidence="2 3">DSM 21029</strain>
    </source>
</reference>
<keyword evidence="2" id="KW-0012">Acyltransferase</keyword>
<dbReference type="CDD" id="cd04301">
    <property type="entry name" value="NAT_SF"/>
    <property type="match status" value="1"/>
</dbReference>
<feature type="domain" description="N-acetyltransferase" evidence="1">
    <location>
        <begin position="1"/>
        <end position="81"/>
    </location>
</feature>
<evidence type="ECO:0000313" key="2">
    <source>
        <dbReference type="EMBL" id="OWK28054.1"/>
    </source>
</evidence>
<dbReference type="EC" id="2.3.1.-" evidence="2"/>
<protein>
    <submittedName>
        <fullName evidence="2">Acetyltransferase YpeA</fullName>
        <ecNumber evidence="2">2.3.1.-</ecNumber>
    </submittedName>
</protein>
<dbReference type="Gene3D" id="3.40.630.30">
    <property type="match status" value="1"/>
</dbReference>
<proteinExistence type="predicted"/>
<dbReference type="InterPro" id="IPR000182">
    <property type="entry name" value="GNAT_dom"/>
</dbReference>
<accession>A0A245ZE86</accession>
<keyword evidence="2" id="KW-0808">Transferase</keyword>
<organism evidence="2 3">
    <name type="scientific">Sphingomonas dokdonensis</name>
    <dbReference type="NCBI Taxonomy" id="344880"/>
    <lineage>
        <taxon>Bacteria</taxon>
        <taxon>Pseudomonadati</taxon>
        <taxon>Pseudomonadota</taxon>
        <taxon>Alphaproteobacteria</taxon>
        <taxon>Sphingomonadales</taxon>
        <taxon>Sphingomonadaceae</taxon>
        <taxon>Sphingomonas</taxon>
    </lineage>
</organism>
<comment type="caution">
    <text evidence="2">The sequence shown here is derived from an EMBL/GenBank/DDBJ whole genome shotgun (WGS) entry which is preliminary data.</text>
</comment>
<dbReference type="InterPro" id="IPR016181">
    <property type="entry name" value="Acyl_CoA_acyltransferase"/>
</dbReference>
<dbReference type="EMBL" id="NBBI01000007">
    <property type="protein sequence ID" value="OWK28054.1"/>
    <property type="molecule type" value="Genomic_DNA"/>
</dbReference>
<evidence type="ECO:0000259" key="1">
    <source>
        <dbReference type="PROSITE" id="PS51186"/>
    </source>
</evidence>
<dbReference type="Pfam" id="PF00583">
    <property type="entry name" value="Acetyltransf_1"/>
    <property type="match status" value="1"/>
</dbReference>
<dbReference type="SUPFAM" id="SSF55729">
    <property type="entry name" value="Acyl-CoA N-acyltransferases (Nat)"/>
    <property type="match status" value="1"/>
</dbReference>
<dbReference type="GO" id="GO:0016747">
    <property type="term" value="F:acyltransferase activity, transferring groups other than amino-acyl groups"/>
    <property type="evidence" value="ECO:0007669"/>
    <property type="project" value="InterPro"/>
</dbReference>
<gene>
    <name evidence="2" type="primary">ypeA</name>
    <name evidence="2" type="ORF">SPDO_28870</name>
</gene>
<keyword evidence="3" id="KW-1185">Reference proteome</keyword>
<dbReference type="AlphaFoldDB" id="A0A245ZE86"/>
<evidence type="ECO:0000313" key="3">
    <source>
        <dbReference type="Proteomes" id="UP000197290"/>
    </source>
</evidence>